<evidence type="ECO:0000313" key="1">
    <source>
        <dbReference type="EMBL" id="MEV0974347.1"/>
    </source>
</evidence>
<proteinExistence type="predicted"/>
<evidence type="ECO:0000313" key="2">
    <source>
        <dbReference type="Proteomes" id="UP001551675"/>
    </source>
</evidence>
<dbReference type="RefSeq" id="WP_061259951.1">
    <property type="nucleotide sequence ID" value="NZ_JBFALK010000029.1"/>
</dbReference>
<comment type="caution">
    <text evidence="1">The sequence shown here is derived from an EMBL/GenBank/DDBJ whole genome shotgun (WGS) entry which is preliminary data.</text>
</comment>
<gene>
    <name evidence="1" type="ORF">AB0I59_37610</name>
</gene>
<protein>
    <submittedName>
        <fullName evidence="1">Uncharacterized protein</fullName>
    </submittedName>
</protein>
<reference evidence="1 2" key="1">
    <citation type="submission" date="2024-06" db="EMBL/GenBank/DDBJ databases">
        <title>The Natural Products Discovery Center: Release of the First 8490 Sequenced Strains for Exploring Actinobacteria Biosynthetic Diversity.</title>
        <authorList>
            <person name="Kalkreuter E."/>
            <person name="Kautsar S.A."/>
            <person name="Yang D."/>
            <person name="Bader C.D."/>
            <person name="Teijaro C.N."/>
            <person name="Fluegel L."/>
            <person name="Davis C.M."/>
            <person name="Simpson J.R."/>
            <person name="Lauterbach L."/>
            <person name="Steele A.D."/>
            <person name="Gui C."/>
            <person name="Meng S."/>
            <person name="Li G."/>
            <person name="Viehrig K."/>
            <person name="Ye F."/>
            <person name="Su P."/>
            <person name="Kiefer A.F."/>
            <person name="Nichols A."/>
            <person name="Cepeda A.J."/>
            <person name="Yan W."/>
            <person name="Fan B."/>
            <person name="Jiang Y."/>
            <person name="Adhikari A."/>
            <person name="Zheng C.-J."/>
            <person name="Schuster L."/>
            <person name="Cowan T.M."/>
            <person name="Smanski M.J."/>
            <person name="Chevrette M.G."/>
            <person name="De Carvalho L.P.S."/>
            <person name="Shen B."/>
        </authorList>
    </citation>
    <scope>NUCLEOTIDE SEQUENCE [LARGE SCALE GENOMIC DNA]</scope>
    <source>
        <strain evidence="1 2">NPDC050100</strain>
    </source>
</reference>
<dbReference type="EMBL" id="JBFALK010000029">
    <property type="protein sequence ID" value="MEV0974347.1"/>
    <property type="molecule type" value="Genomic_DNA"/>
</dbReference>
<sequence length="156" mass="17556">MGRSFIEYKDRGFWTVDAYVRLYLRLLCLEVDALPEMPDWLAKAREYWHLQATDEAFHGWIGLRLDEYVGDDTVRAGELLELLDRARLHALSFGRYAPVSLLVFCGLAEEGEYSTEESLVHTEAVAACGDAISRLLKGEITWDAATSPTLGNLGWG</sequence>
<name>A0ABV3GS69_MICGL</name>
<organism evidence="1 2">
    <name type="scientific">Microtetraspora glauca</name>
    <dbReference type="NCBI Taxonomy" id="1996"/>
    <lineage>
        <taxon>Bacteria</taxon>
        <taxon>Bacillati</taxon>
        <taxon>Actinomycetota</taxon>
        <taxon>Actinomycetes</taxon>
        <taxon>Streptosporangiales</taxon>
        <taxon>Streptosporangiaceae</taxon>
        <taxon>Microtetraspora</taxon>
    </lineage>
</organism>
<accession>A0ABV3GS69</accession>
<keyword evidence="2" id="KW-1185">Reference proteome</keyword>
<dbReference type="Proteomes" id="UP001551675">
    <property type="component" value="Unassembled WGS sequence"/>
</dbReference>